<dbReference type="PRINTS" id="PR00406">
    <property type="entry name" value="CYTB5RDTASE"/>
</dbReference>
<evidence type="ECO:0000256" key="13">
    <source>
        <dbReference type="ARBA" id="ARBA00023027"/>
    </source>
</evidence>
<evidence type="ECO:0000256" key="17">
    <source>
        <dbReference type="SAM" id="MobiDB-lite"/>
    </source>
</evidence>
<keyword evidence="10" id="KW-1133">Transmembrane helix</keyword>
<evidence type="ECO:0000313" key="20">
    <source>
        <dbReference type="EMBL" id="KAK4141774.1"/>
    </source>
</evidence>
<keyword evidence="8" id="KW-1000">Mitochondrion outer membrane</keyword>
<accession>A0AAN6ZL95</accession>
<evidence type="ECO:0000256" key="5">
    <source>
        <dbReference type="ARBA" id="ARBA00022630"/>
    </source>
</evidence>
<feature type="binding site" evidence="15">
    <location>
        <position position="312"/>
    </location>
    <ligand>
        <name>FAD</name>
        <dbReference type="ChEBI" id="CHEBI:57692"/>
    </ligand>
</feature>
<protein>
    <recommendedName>
        <fullName evidence="22">Cytochrome-b5 reductase</fullName>
    </recommendedName>
</protein>
<comment type="caution">
    <text evidence="20">The sequence shown here is derived from an EMBL/GenBank/DDBJ whole genome shotgun (WGS) entry which is preliminary data.</text>
</comment>
<evidence type="ECO:0000256" key="14">
    <source>
        <dbReference type="ARBA" id="ARBA00023136"/>
    </source>
</evidence>
<comment type="cofactor">
    <cofactor evidence="1 15">
        <name>FAD</name>
        <dbReference type="ChEBI" id="CHEBI:57692"/>
    </cofactor>
</comment>
<evidence type="ECO:0000256" key="3">
    <source>
        <dbReference type="ARBA" id="ARBA00006105"/>
    </source>
</evidence>
<keyword evidence="13" id="KW-0520">NAD</keyword>
<dbReference type="SUPFAM" id="SSF52343">
    <property type="entry name" value="Ferredoxin reductase-like, C-terminal NADP-linked domain"/>
    <property type="match status" value="1"/>
</dbReference>
<dbReference type="InterPro" id="IPR001834">
    <property type="entry name" value="CBR-like"/>
</dbReference>
<evidence type="ECO:0000256" key="12">
    <source>
        <dbReference type="ARBA" id="ARBA00023004"/>
    </source>
</evidence>
<dbReference type="InterPro" id="IPR036400">
    <property type="entry name" value="Cyt_B5-like_heme/steroid_sf"/>
</dbReference>
<dbReference type="InterPro" id="IPR001433">
    <property type="entry name" value="OxRdtase_FAD/NAD-bd"/>
</dbReference>
<dbReference type="AlphaFoldDB" id="A0AAN6ZL95"/>
<comment type="similarity">
    <text evidence="3">Belongs to the flavoprotein pyridine nucleotide cytochrome reductase family.</text>
</comment>
<evidence type="ECO:0000256" key="16">
    <source>
        <dbReference type="RuleBase" id="RU362121"/>
    </source>
</evidence>
<dbReference type="PRINTS" id="PR00363">
    <property type="entry name" value="CYTOCHROMEB5"/>
</dbReference>
<feature type="domain" description="FAD-binding FR-type" evidence="19">
    <location>
        <begin position="234"/>
        <end position="345"/>
    </location>
</feature>
<feature type="binding site" evidence="15">
    <location>
        <position position="310"/>
    </location>
    <ligand>
        <name>FAD</name>
        <dbReference type="ChEBI" id="CHEBI:57692"/>
    </ligand>
</feature>
<dbReference type="GO" id="GO:0020037">
    <property type="term" value="F:heme binding"/>
    <property type="evidence" value="ECO:0007669"/>
    <property type="project" value="UniProtKB-UniRule"/>
</dbReference>
<dbReference type="GO" id="GO:0005741">
    <property type="term" value="C:mitochondrial outer membrane"/>
    <property type="evidence" value="ECO:0007669"/>
    <property type="project" value="UniProtKB-SubCell"/>
</dbReference>
<comment type="similarity">
    <text evidence="16">Belongs to the cytochrome b5 family.</text>
</comment>
<dbReference type="PANTHER" id="PTHR19370:SF178">
    <property type="entry name" value="CYTOCHROME-B5 REDUCTASE"/>
    <property type="match status" value="1"/>
</dbReference>
<dbReference type="Proteomes" id="UP001302676">
    <property type="component" value="Unassembled WGS sequence"/>
</dbReference>
<dbReference type="EMBL" id="MU853606">
    <property type="protein sequence ID" value="KAK4141774.1"/>
    <property type="molecule type" value="Genomic_DNA"/>
</dbReference>
<dbReference type="FunFam" id="3.10.120.10:FF:000002">
    <property type="entry name" value="Cytochrome b5 type B"/>
    <property type="match status" value="1"/>
</dbReference>
<evidence type="ECO:0008006" key="22">
    <source>
        <dbReference type="Google" id="ProtNLM"/>
    </source>
</evidence>
<evidence type="ECO:0000256" key="9">
    <source>
        <dbReference type="ARBA" id="ARBA00022827"/>
    </source>
</evidence>
<dbReference type="PANTHER" id="PTHR19370">
    <property type="entry name" value="NADH-CYTOCHROME B5 REDUCTASE"/>
    <property type="match status" value="1"/>
</dbReference>
<dbReference type="InterPro" id="IPR008333">
    <property type="entry name" value="Cbr1-like_FAD-bd_dom"/>
</dbReference>
<dbReference type="Gene3D" id="3.10.120.10">
    <property type="entry name" value="Cytochrome b5-like heme/steroid binding domain"/>
    <property type="match status" value="1"/>
</dbReference>
<feature type="binding site" evidence="15">
    <location>
        <position position="364"/>
    </location>
    <ligand>
        <name>FAD</name>
        <dbReference type="ChEBI" id="CHEBI:57692"/>
    </ligand>
</feature>
<name>A0AAN6ZL95_9PEZI</name>
<dbReference type="InterPro" id="IPR001199">
    <property type="entry name" value="Cyt_B5-like_heme/steroid-bd"/>
</dbReference>
<keyword evidence="11" id="KW-0560">Oxidoreductase</keyword>
<feature type="domain" description="Cytochrome b5 heme-binding" evidence="18">
    <location>
        <begin position="5"/>
        <end position="81"/>
    </location>
</feature>
<sequence length="495" mass="53854">MADTLREITIKEVAEHTAKSDGWMVIHGKVYNVTDYIVDHPGGVDVLVDVLGKDATEEYDNAGHSEDASEIMAEFCVGMLKKTESQKPKPKAVRLVAKPSPKPSTPSPSSSLGSSSTTKSINNTALIFGSAVATLSSFGAYYITRTGTTFPLHALSTWLPSPTSLNGSRSTPTYLQGFLTAAALSTALTTLITTRSLSNLLRLDSGFTRYPPHLKLPRSIPPNPLLQRGWLDPIHYRTLPLTHKHLIAPNVYRLTFALPTPDTVLGLPTGQHLSIRAVLPPATPGGEARTVTRSYTPVSNNKDRGMLELVVKCYPDGLLTGGYLARLEVGDEVAFRGPKGAMRYDQKGKEVKKIGMVAGGSGITPMWQVIRAICEDERDTTEVSLVYANRSEGDILMRGELERYARRYPGNLKVFYLVDREPPAGEEHGLKGLEYGVGYVTKEVLKQRLPAPGEDVQVMVCGPPGMVEAAKRGLVELGFEKPGVSAKMEDQVFCF</sequence>
<keyword evidence="8" id="KW-0496">Mitochondrion</keyword>
<evidence type="ECO:0000259" key="18">
    <source>
        <dbReference type="PROSITE" id="PS50255"/>
    </source>
</evidence>
<dbReference type="InterPro" id="IPR017927">
    <property type="entry name" value="FAD-bd_FR_type"/>
</dbReference>
<dbReference type="PROSITE" id="PS00191">
    <property type="entry name" value="CYTOCHROME_B5_1"/>
    <property type="match status" value="1"/>
</dbReference>
<organism evidence="20 21">
    <name type="scientific">Dichotomopilus funicola</name>
    <dbReference type="NCBI Taxonomy" id="1934379"/>
    <lineage>
        <taxon>Eukaryota</taxon>
        <taxon>Fungi</taxon>
        <taxon>Dikarya</taxon>
        <taxon>Ascomycota</taxon>
        <taxon>Pezizomycotina</taxon>
        <taxon>Sordariomycetes</taxon>
        <taxon>Sordariomycetidae</taxon>
        <taxon>Sordariales</taxon>
        <taxon>Chaetomiaceae</taxon>
        <taxon>Dichotomopilus</taxon>
    </lineage>
</organism>
<dbReference type="PRINTS" id="PR00371">
    <property type="entry name" value="FPNCR"/>
</dbReference>
<keyword evidence="14" id="KW-0472">Membrane</keyword>
<dbReference type="CDD" id="cd06183">
    <property type="entry name" value="cyt_b5_reduct_like"/>
    <property type="match status" value="1"/>
</dbReference>
<keyword evidence="9 15" id="KW-0274">FAD</keyword>
<evidence type="ECO:0000256" key="15">
    <source>
        <dbReference type="PIRSR" id="PIRSR601834-1"/>
    </source>
</evidence>
<proteinExistence type="inferred from homology"/>
<reference evidence="20" key="2">
    <citation type="submission" date="2023-05" db="EMBL/GenBank/DDBJ databases">
        <authorList>
            <consortium name="Lawrence Berkeley National Laboratory"/>
            <person name="Steindorff A."/>
            <person name="Hensen N."/>
            <person name="Bonometti L."/>
            <person name="Westerberg I."/>
            <person name="Brannstrom I.O."/>
            <person name="Guillou S."/>
            <person name="Cros-Aarteil S."/>
            <person name="Calhoun S."/>
            <person name="Haridas S."/>
            <person name="Kuo A."/>
            <person name="Mondo S."/>
            <person name="Pangilinan J."/>
            <person name="Riley R."/>
            <person name="Labutti K."/>
            <person name="Andreopoulos B."/>
            <person name="Lipzen A."/>
            <person name="Chen C."/>
            <person name="Yanf M."/>
            <person name="Daum C."/>
            <person name="Ng V."/>
            <person name="Clum A."/>
            <person name="Ohm R."/>
            <person name="Martin F."/>
            <person name="Silar P."/>
            <person name="Natvig D."/>
            <person name="Lalanne C."/>
            <person name="Gautier V."/>
            <person name="Ament-Velasquez S.L."/>
            <person name="Kruys A."/>
            <person name="Hutchinson M.I."/>
            <person name="Powell A.J."/>
            <person name="Barry K."/>
            <person name="Miller A.N."/>
            <person name="Grigoriev I.V."/>
            <person name="Debuchy R."/>
            <person name="Gladieux P."/>
            <person name="Thoren M.H."/>
            <person name="Johannesson H."/>
        </authorList>
    </citation>
    <scope>NUCLEOTIDE SEQUENCE</scope>
    <source>
        <strain evidence="20">CBS 141.50</strain>
    </source>
</reference>
<evidence type="ECO:0000256" key="11">
    <source>
        <dbReference type="ARBA" id="ARBA00023002"/>
    </source>
</evidence>
<evidence type="ECO:0000256" key="1">
    <source>
        <dbReference type="ARBA" id="ARBA00001974"/>
    </source>
</evidence>
<keyword evidence="7 16" id="KW-0479">Metal-binding</keyword>
<keyword evidence="5 15" id="KW-0285">Flavoprotein</keyword>
<dbReference type="InterPro" id="IPR018506">
    <property type="entry name" value="Cyt_B5_heme-BS"/>
</dbReference>
<dbReference type="Pfam" id="PF00175">
    <property type="entry name" value="NAD_binding_1"/>
    <property type="match status" value="1"/>
</dbReference>
<keyword evidence="4 16" id="KW-0349">Heme</keyword>
<dbReference type="PROSITE" id="PS50255">
    <property type="entry name" value="CYTOCHROME_B5_2"/>
    <property type="match status" value="1"/>
</dbReference>
<dbReference type="Gene3D" id="2.40.30.10">
    <property type="entry name" value="Translation factors"/>
    <property type="match status" value="1"/>
</dbReference>
<evidence type="ECO:0000256" key="8">
    <source>
        <dbReference type="ARBA" id="ARBA00022787"/>
    </source>
</evidence>
<dbReference type="Gene3D" id="3.40.50.80">
    <property type="entry name" value="Nucleotide-binding domain of ferredoxin-NADP reductase (FNR) module"/>
    <property type="match status" value="1"/>
</dbReference>
<evidence type="ECO:0000256" key="7">
    <source>
        <dbReference type="ARBA" id="ARBA00022723"/>
    </source>
</evidence>
<reference evidence="20" key="1">
    <citation type="journal article" date="2023" name="Mol. Phylogenet. Evol.">
        <title>Genome-scale phylogeny and comparative genomics of the fungal order Sordariales.</title>
        <authorList>
            <person name="Hensen N."/>
            <person name="Bonometti L."/>
            <person name="Westerberg I."/>
            <person name="Brannstrom I.O."/>
            <person name="Guillou S."/>
            <person name="Cros-Aarteil S."/>
            <person name="Calhoun S."/>
            <person name="Haridas S."/>
            <person name="Kuo A."/>
            <person name="Mondo S."/>
            <person name="Pangilinan J."/>
            <person name="Riley R."/>
            <person name="LaButti K."/>
            <person name="Andreopoulos B."/>
            <person name="Lipzen A."/>
            <person name="Chen C."/>
            <person name="Yan M."/>
            <person name="Daum C."/>
            <person name="Ng V."/>
            <person name="Clum A."/>
            <person name="Steindorff A."/>
            <person name="Ohm R.A."/>
            <person name="Martin F."/>
            <person name="Silar P."/>
            <person name="Natvig D.O."/>
            <person name="Lalanne C."/>
            <person name="Gautier V."/>
            <person name="Ament-Velasquez S.L."/>
            <person name="Kruys A."/>
            <person name="Hutchinson M.I."/>
            <person name="Powell A.J."/>
            <person name="Barry K."/>
            <person name="Miller A.N."/>
            <person name="Grigoriev I.V."/>
            <person name="Debuchy R."/>
            <person name="Gladieux P."/>
            <person name="Hiltunen Thoren M."/>
            <person name="Johannesson H."/>
        </authorList>
    </citation>
    <scope>NUCLEOTIDE SEQUENCE</scope>
    <source>
        <strain evidence="20">CBS 141.50</strain>
    </source>
</reference>
<dbReference type="GO" id="GO:0005783">
    <property type="term" value="C:endoplasmic reticulum"/>
    <property type="evidence" value="ECO:0007669"/>
    <property type="project" value="TreeGrafter"/>
</dbReference>
<keyword evidence="21" id="KW-1185">Reference proteome</keyword>
<feature type="binding site" evidence="15">
    <location>
        <position position="295"/>
    </location>
    <ligand>
        <name>FAD</name>
        <dbReference type="ChEBI" id="CHEBI:57692"/>
    </ligand>
</feature>
<dbReference type="InterPro" id="IPR001709">
    <property type="entry name" value="Flavoprot_Pyr_Nucl_cyt_Rdtase"/>
</dbReference>
<dbReference type="GO" id="GO:0016491">
    <property type="term" value="F:oxidoreductase activity"/>
    <property type="evidence" value="ECO:0007669"/>
    <property type="project" value="UniProtKB-KW"/>
</dbReference>
<keyword evidence="12 16" id="KW-0408">Iron</keyword>
<gene>
    <name evidence="20" type="ORF">C8A04DRAFT_13813</name>
</gene>
<evidence type="ECO:0000313" key="21">
    <source>
        <dbReference type="Proteomes" id="UP001302676"/>
    </source>
</evidence>
<dbReference type="RefSeq" id="XP_062635145.1">
    <property type="nucleotide sequence ID" value="XM_062777862.1"/>
</dbReference>
<dbReference type="PROSITE" id="PS51384">
    <property type="entry name" value="FAD_FR"/>
    <property type="match status" value="1"/>
</dbReference>
<feature type="binding site" evidence="15">
    <location>
        <position position="293"/>
    </location>
    <ligand>
        <name>FAD</name>
        <dbReference type="ChEBI" id="CHEBI:57692"/>
    </ligand>
</feature>
<dbReference type="FunFam" id="3.40.50.80:FF:000019">
    <property type="entry name" value="NADH-cytochrome b5 reductase"/>
    <property type="match status" value="1"/>
</dbReference>
<evidence type="ECO:0000259" key="19">
    <source>
        <dbReference type="PROSITE" id="PS51384"/>
    </source>
</evidence>
<dbReference type="Pfam" id="PF00970">
    <property type="entry name" value="FAD_binding_6"/>
    <property type="match status" value="1"/>
</dbReference>
<evidence type="ECO:0000256" key="4">
    <source>
        <dbReference type="ARBA" id="ARBA00022617"/>
    </source>
</evidence>
<dbReference type="InterPro" id="IPR039261">
    <property type="entry name" value="FNR_nucleotide-bd"/>
</dbReference>
<feature type="compositionally biased region" description="Low complexity" evidence="17">
    <location>
        <begin position="107"/>
        <end position="116"/>
    </location>
</feature>
<dbReference type="GO" id="GO:0046872">
    <property type="term" value="F:metal ion binding"/>
    <property type="evidence" value="ECO:0007669"/>
    <property type="project" value="UniProtKB-UniRule"/>
</dbReference>
<evidence type="ECO:0000256" key="10">
    <source>
        <dbReference type="ARBA" id="ARBA00022989"/>
    </source>
</evidence>
<dbReference type="SMART" id="SM01117">
    <property type="entry name" value="Cyt-b5"/>
    <property type="match status" value="1"/>
</dbReference>
<evidence type="ECO:0000256" key="6">
    <source>
        <dbReference type="ARBA" id="ARBA00022692"/>
    </source>
</evidence>
<dbReference type="Pfam" id="PF00173">
    <property type="entry name" value="Cyt-b5"/>
    <property type="match status" value="1"/>
</dbReference>
<dbReference type="SUPFAM" id="SSF55856">
    <property type="entry name" value="Cytochrome b5-like heme/steroid binding domain"/>
    <property type="match status" value="1"/>
</dbReference>
<evidence type="ECO:0000256" key="2">
    <source>
        <dbReference type="ARBA" id="ARBA00004572"/>
    </source>
</evidence>
<feature type="region of interest" description="Disordered" evidence="17">
    <location>
        <begin position="86"/>
        <end position="116"/>
    </location>
</feature>
<comment type="subcellular location">
    <subcellularLocation>
        <location evidence="2">Mitochondrion outer membrane</location>
        <topology evidence="2">Single-pass membrane protein</topology>
    </subcellularLocation>
</comment>
<keyword evidence="6" id="KW-0812">Transmembrane</keyword>
<dbReference type="InterPro" id="IPR017938">
    <property type="entry name" value="Riboflavin_synthase-like_b-brl"/>
</dbReference>
<dbReference type="GeneID" id="87814475"/>
<dbReference type="SUPFAM" id="SSF63380">
    <property type="entry name" value="Riboflavin synthase domain-like"/>
    <property type="match status" value="1"/>
</dbReference>